<dbReference type="SUPFAM" id="SSF47240">
    <property type="entry name" value="Ferritin-like"/>
    <property type="match status" value="1"/>
</dbReference>
<comment type="similarity">
    <text evidence="1">Belongs to the manganese catalase family.</text>
</comment>
<evidence type="ECO:0000256" key="3">
    <source>
        <dbReference type="PIRSR" id="PIRSR607760-2"/>
    </source>
</evidence>
<keyword evidence="2" id="KW-0464">Manganese</keyword>
<evidence type="ECO:0000256" key="2">
    <source>
        <dbReference type="PIRSR" id="PIRSR607760-1"/>
    </source>
</evidence>
<comment type="caution">
    <text evidence="4">The sequence shown here is derived from an EMBL/GenBank/DDBJ whole genome shotgun (WGS) entry which is preliminary data.</text>
</comment>
<gene>
    <name evidence="4" type="ORF">BN656_01687</name>
</gene>
<reference evidence="4" key="1">
    <citation type="submission" date="2012-11" db="EMBL/GenBank/DDBJ databases">
        <title>Dependencies among metagenomic species, viruses, plasmids and units of genetic variation.</title>
        <authorList>
            <person name="Nielsen H.B."/>
            <person name="Almeida M."/>
            <person name="Juncker A.S."/>
            <person name="Rasmussen S."/>
            <person name="Li J."/>
            <person name="Sunagawa S."/>
            <person name="Plichta D."/>
            <person name="Gautier L."/>
            <person name="Le Chatelier E."/>
            <person name="Peletier E."/>
            <person name="Bonde I."/>
            <person name="Nielsen T."/>
            <person name="Manichanh C."/>
            <person name="Arumugam M."/>
            <person name="Batto J."/>
            <person name="Santos M.B.Q.D."/>
            <person name="Blom N."/>
            <person name="Borruel N."/>
            <person name="Burgdorf K.S."/>
            <person name="Boumezbeur F."/>
            <person name="Casellas F."/>
            <person name="Dore J."/>
            <person name="Guarner F."/>
            <person name="Hansen T."/>
            <person name="Hildebrand F."/>
            <person name="Kaas R.S."/>
            <person name="Kennedy S."/>
            <person name="Kristiansen K."/>
            <person name="Kultima J.R."/>
            <person name="Leonard P."/>
            <person name="Levenez F."/>
            <person name="Lund O."/>
            <person name="Moumen B."/>
            <person name="Le Paslier D."/>
            <person name="Pons N."/>
            <person name="Pedersen O."/>
            <person name="Prifti E."/>
            <person name="Qin J."/>
            <person name="Raes J."/>
            <person name="Tap J."/>
            <person name="Tims S."/>
            <person name="Ussery D.W."/>
            <person name="Yamada T."/>
            <person name="MetaHit consortium"/>
            <person name="Renault P."/>
            <person name="Sicheritz-Ponten T."/>
            <person name="Bork P."/>
            <person name="Wang J."/>
            <person name="Brunak S."/>
            <person name="Ehrlich S.D."/>
        </authorList>
    </citation>
    <scope>NUCLEOTIDE SEQUENCE [LARGE SCALE GENOMIC DNA]</scope>
</reference>
<dbReference type="InterPro" id="IPR009078">
    <property type="entry name" value="Ferritin-like_SF"/>
</dbReference>
<sequence>MWNYEKRLEYPVNIKNPDPAMAAMVISQYGGPDGELGASMRYLSQRYTMPYREVAGILTDIGTEELAHLEMVSTIVHQLTRNLTADQIKGTPFEAYYVDHTTGVWPQAAGGVPFSAMEFQSTGDPVTDLVENMAAEQKARTTYDNLLRISCDPDVTEPLRFLRAREIVHFQRFGEALRIVQDRLDARNFYAFNPAFDKQSCNCNK</sequence>
<comment type="cofactor">
    <cofactor evidence="3">
        <name>Ca(2+)</name>
        <dbReference type="ChEBI" id="CHEBI:29108"/>
    </cofactor>
    <text evidence="3">Binds 1 Ca(2+) ion per subunit.</text>
</comment>
<keyword evidence="4" id="KW-0946">Virion</keyword>
<feature type="binding site" evidence="2">
    <location>
        <position position="169"/>
    </location>
    <ligand>
        <name>Mn(2+)</name>
        <dbReference type="ChEBI" id="CHEBI:29035"/>
        <label>1</label>
    </ligand>
</feature>
<dbReference type="InterPro" id="IPR012347">
    <property type="entry name" value="Ferritin-like"/>
</dbReference>
<dbReference type="GO" id="GO:0046872">
    <property type="term" value="F:metal ion binding"/>
    <property type="evidence" value="ECO:0007669"/>
    <property type="project" value="UniProtKB-KW"/>
</dbReference>
<evidence type="ECO:0000256" key="1">
    <source>
        <dbReference type="ARBA" id="ARBA00007644"/>
    </source>
</evidence>
<protein>
    <submittedName>
        <fullName evidence="4">Spore coat protein JC</fullName>
    </submittedName>
</protein>
<comment type="cofactor">
    <cofactor evidence="2">
        <name>Mn(2+)</name>
        <dbReference type="ChEBI" id="CHEBI:29035"/>
    </cofactor>
    <text evidence="2">Binds 2 manganese ions per subunit.</text>
</comment>
<dbReference type="EMBL" id="CBHH010000050">
    <property type="protein sequence ID" value="CDD57535.1"/>
    <property type="molecule type" value="Genomic_DNA"/>
</dbReference>
<proteinExistence type="inferred from homology"/>
<dbReference type="InterPro" id="IPR039377">
    <property type="entry name" value="Mn_catalase_dom"/>
</dbReference>
<keyword evidence="4" id="KW-0167">Capsid protein</keyword>
<keyword evidence="3" id="KW-0106">Calcium</keyword>
<dbReference type="CDD" id="cd01051">
    <property type="entry name" value="Mn_catalase"/>
    <property type="match status" value="1"/>
</dbReference>
<evidence type="ECO:0000313" key="5">
    <source>
        <dbReference type="Proteomes" id="UP000018141"/>
    </source>
</evidence>
<dbReference type="AlphaFoldDB" id="R7AGS6"/>
<dbReference type="InterPro" id="IPR007760">
    <property type="entry name" value="Mn_catalase"/>
</dbReference>
<feature type="binding site" evidence="2">
    <location>
        <position position="65"/>
    </location>
    <ligand>
        <name>Mn(2+)</name>
        <dbReference type="ChEBI" id="CHEBI:29035"/>
        <label>1</label>
    </ligand>
</feature>
<dbReference type="Gene3D" id="1.20.1260.10">
    <property type="match status" value="1"/>
</dbReference>
<feature type="binding site" evidence="3">
    <location>
        <position position="60"/>
    </location>
    <ligand>
        <name>Ca(2+)</name>
        <dbReference type="ChEBI" id="CHEBI:29108"/>
    </ligand>
</feature>
<evidence type="ECO:0000313" key="4">
    <source>
        <dbReference type="EMBL" id="CDD57535.1"/>
    </source>
</evidence>
<keyword evidence="2" id="KW-0479">Metal-binding</keyword>
<feature type="binding site" evidence="2">
    <location>
        <position position="68"/>
    </location>
    <ligand>
        <name>Mn(2+)</name>
        <dbReference type="ChEBI" id="CHEBI:29035"/>
        <label>1</label>
    </ligand>
</feature>
<name>R7AGS6_9FIRM</name>
<dbReference type="Proteomes" id="UP000018141">
    <property type="component" value="Unassembled WGS sequence"/>
</dbReference>
<accession>R7AGS6</accession>
<organism evidence="4 5">
    <name type="scientific">Bacteroides pectinophilus CAG:437</name>
    <dbReference type="NCBI Taxonomy" id="1263051"/>
    <lineage>
        <taxon>Bacteria</taxon>
        <taxon>Bacillati</taxon>
        <taxon>Bacillota</taxon>
        <taxon>Clostridia</taxon>
        <taxon>Eubacteriales</taxon>
    </lineage>
</organism>
<dbReference type="Pfam" id="PF05067">
    <property type="entry name" value="Mn_catalase"/>
    <property type="match status" value="1"/>
</dbReference>
<feature type="binding site" evidence="2">
    <location>
        <position position="35"/>
    </location>
    <ligand>
        <name>Mn(2+)</name>
        <dbReference type="ChEBI" id="CHEBI:29035"/>
        <label>1</label>
    </ligand>
</feature>
<feature type="binding site" evidence="2">
    <location>
        <position position="136"/>
    </location>
    <ligand>
        <name>Mn(2+)</name>
        <dbReference type="ChEBI" id="CHEBI:29035"/>
        <label>1</label>
    </ligand>
</feature>